<proteinExistence type="predicted"/>
<dbReference type="Gene3D" id="3.30.420.10">
    <property type="entry name" value="Ribonuclease H-like superfamily/Ribonuclease H"/>
    <property type="match status" value="1"/>
</dbReference>
<dbReference type="AlphaFoldDB" id="A0A4Y2A4Z6"/>
<dbReference type="EMBL" id="BGPR01000005">
    <property type="protein sequence ID" value="GBL74435.1"/>
    <property type="molecule type" value="Genomic_DNA"/>
</dbReference>
<dbReference type="OrthoDB" id="6436943at2759"/>
<dbReference type="GO" id="GO:0003676">
    <property type="term" value="F:nucleic acid binding"/>
    <property type="evidence" value="ECO:0007669"/>
    <property type="project" value="InterPro"/>
</dbReference>
<evidence type="ECO:0008006" key="3">
    <source>
        <dbReference type="Google" id="ProtNLM"/>
    </source>
</evidence>
<evidence type="ECO:0000313" key="2">
    <source>
        <dbReference type="Proteomes" id="UP000499080"/>
    </source>
</evidence>
<dbReference type="Pfam" id="PF01359">
    <property type="entry name" value="Transposase_1"/>
    <property type="match status" value="1"/>
</dbReference>
<dbReference type="InterPro" id="IPR001888">
    <property type="entry name" value="Transposase_1"/>
</dbReference>
<organism evidence="1 2">
    <name type="scientific">Araneus ventricosus</name>
    <name type="common">Orbweaver spider</name>
    <name type="synonym">Epeira ventricosa</name>
    <dbReference type="NCBI Taxonomy" id="182803"/>
    <lineage>
        <taxon>Eukaryota</taxon>
        <taxon>Metazoa</taxon>
        <taxon>Ecdysozoa</taxon>
        <taxon>Arthropoda</taxon>
        <taxon>Chelicerata</taxon>
        <taxon>Arachnida</taxon>
        <taxon>Araneae</taxon>
        <taxon>Araneomorphae</taxon>
        <taxon>Entelegynae</taxon>
        <taxon>Araneoidea</taxon>
        <taxon>Araneidae</taxon>
        <taxon>Araneus</taxon>
    </lineage>
</organism>
<evidence type="ECO:0000313" key="1">
    <source>
        <dbReference type="EMBL" id="GBL74435.1"/>
    </source>
</evidence>
<dbReference type="Proteomes" id="UP000499080">
    <property type="component" value="Unassembled WGS sequence"/>
</dbReference>
<keyword evidence="2" id="KW-1185">Reference proteome</keyword>
<gene>
    <name evidence="1" type="ORF">AVEN_235388_1</name>
</gene>
<protein>
    <recommendedName>
        <fullName evidence="3">Mariner Mos1 transposase</fullName>
    </recommendedName>
</protein>
<name>A0A4Y2A4Z6_ARAVE</name>
<accession>A0A4Y2A4Z6</accession>
<comment type="caution">
    <text evidence="1">The sequence shown here is derived from an EMBL/GenBank/DDBJ whole genome shotgun (WGS) entry which is preliminary data.</text>
</comment>
<sequence length="175" mass="19805">MRWKPPSSPVTKKFQVLHSAGKVVLTVFWDPKGFILIDFFTSRTINAARYYDTLTKLMSTIRRKRPGLLSRGVLFLDDNAIAGRRFLPGWFLEIDFTKSSQIWPPFLLFARGKCLIIMQRKGESQWLSGKAPDLGAGGPRFETRLHQNSALYMDLAHTQSGVVDQKSSPWCGAEA</sequence>
<dbReference type="InterPro" id="IPR036397">
    <property type="entry name" value="RNaseH_sf"/>
</dbReference>
<reference evidence="1 2" key="1">
    <citation type="journal article" date="2019" name="Sci. Rep.">
        <title>Orb-weaving spider Araneus ventricosus genome elucidates the spidroin gene catalogue.</title>
        <authorList>
            <person name="Kono N."/>
            <person name="Nakamura H."/>
            <person name="Ohtoshi R."/>
            <person name="Moran D.A.P."/>
            <person name="Shinohara A."/>
            <person name="Yoshida Y."/>
            <person name="Fujiwara M."/>
            <person name="Mori M."/>
            <person name="Tomita M."/>
            <person name="Arakawa K."/>
        </authorList>
    </citation>
    <scope>NUCLEOTIDE SEQUENCE [LARGE SCALE GENOMIC DNA]</scope>
</reference>